<dbReference type="AlphaFoldDB" id="M8BXN1"/>
<accession>M8BXN1</accession>
<sequence length="147" mass="15806">MPVASQPFTRNSRMGLSARCRKQQQLSDDYPHLQIFFLSEHCLNRWSRGGGRDGGDKLEAHGDRDRGDEPPAAHLCSKQEAPAVNTAGKRCAAVEACGIHTADDLCAADKPPKFGPARELCAADGILGLDTVPEFSAANYQQVGKEG</sequence>
<proteinExistence type="predicted"/>
<organism evidence="2">
    <name type="scientific">Aegilops tauschii</name>
    <name type="common">Tausch's goatgrass</name>
    <name type="synonym">Aegilops squarrosa</name>
    <dbReference type="NCBI Taxonomy" id="37682"/>
    <lineage>
        <taxon>Eukaryota</taxon>
        <taxon>Viridiplantae</taxon>
        <taxon>Streptophyta</taxon>
        <taxon>Embryophyta</taxon>
        <taxon>Tracheophyta</taxon>
        <taxon>Spermatophyta</taxon>
        <taxon>Magnoliopsida</taxon>
        <taxon>Liliopsida</taxon>
        <taxon>Poales</taxon>
        <taxon>Poaceae</taxon>
        <taxon>BOP clade</taxon>
        <taxon>Pooideae</taxon>
        <taxon>Triticodae</taxon>
        <taxon>Triticeae</taxon>
        <taxon>Triticinae</taxon>
        <taxon>Aegilops</taxon>
    </lineage>
</organism>
<feature type="compositionally biased region" description="Basic and acidic residues" evidence="1">
    <location>
        <begin position="50"/>
        <end position="71"/>
    </location>
</feature>
<dbReference type="EnsemblPlants" id="EMT07703">
    <property type="protein sequence ID" value="EMT07703"/>
    <property type="gene ID" value="F775_26259"/>
</dbReference>
<reference evidence="2" key="1">
    <citation type="submission" date="2015-06" db="UniProtKB">
        <authorList>
            <consortium name="EnsemblPlants"/>
        </authorList>
    </citation>
    <scope>IDENTIFICATION</scope>
</reference>
<protein>
    <submittedName>
        <fullName evidence="2">Uncharacterized protein</fullName>
    </submittedName>
</protein>
<feature type="region of interest" description="Disordered" evidence="1">
    <location>
        <begin position="48"/>
        <end position="72"/>
    </location>
</feature>
<evidence type="ECO:0000256" key="1">
    <source>
        <dbReference type="SAM" id="MobiDB-lite"/>
    </source>
</evidence>
<name>M8BXN1_AEGTA</name>
<evidence type="ECO:0000313" key="2">
    <source>
        <dbReference type="EnsemblPlants" id="EMT07703"/>
    </source>
</evidence>